<evidence type="ECO:0000256" key="1">
    <source>
        <dbReference type="SAM" id="MobiDB-lite"/>
    </source>
</evidence>
<dbReference type="PANTHER" id="PTHR37256">
    <property type="entry name" value="E1A-BINDING PROTEIN P400-LIKE"/>
    <property type="match status" value="1"/>
</dbReference>
<proteinExistence type="predicted"/>
<reference evidence="2" key="1">
    <citation type="submission" date="2023-03" db="UniProtKB">
        <authorList>
            <consortium name="EnsemblPlants"/>
        </authorList>
    </citation>
    <scope>IDENTIFICATION</scope>
</reference>
<name>A0A9I9CV62_CUCME</name>
<feature type="region of interest" description="Disordered" evidence="1">
    <location>
        <begin position="1"/>
        <end position="21"/>
    </location>
</feature>
<dbReference type="PANTHER" id="PTHR37256:SF3">
    <property type="entry name" value="FORMIN-F-LIKE"/>
    <property type="match status" value="1"/>
</dbReference>
<accession>A0A9I9CV62</accession>
<dbReference type="AlphaFoldDB" id="A0A9I9CV62"/>
<dbReference type="EnsemblPlants" id="MELO3C009121.2.1">
    <property type="protein sequence ID" value="MELO3C009121.2.1"/>
    <property type="gene ID" value="MELO3C009121.2"/>
</dbReference>
<protein>
    <submittedName>
        <fullName evidence="2">Uncharacterized protein</fullName>
    </submittedName>
</protein>
<dbReference type="Gramene" id="MELO3C009121.2.1">
    <property type="protein sequence ID" value="MELO3C009121.2.1"/>
    <property type="gene ID" value="MELO3C009121.2"/>
</dbReference>
<evidence type="ECO:0000313" key="2">
    <source>
        <dbReference type="EnsemblPlants" id="MELO3C009121.2.1"/>
    </source>
</evidence>
<sequence length="212" mass="23463">MSQRTSFPRKPTKRRSHTRKVPTEAVINMAEARRQIAEALQLHRSSLSSTFPTTTSMAEPSGCYVFQFEKKPIVSGSQHFCYSIMESMPVPQPTWSTTEPSVVRSPVAPMEEQEIFEWGDGQASYAWWLGFLKALDVNSSNETEYENARIGSAVGMSSMVLTQCQDGLESGEALFLEASDHTSLADEWLIIPIGEDGGFIDNNCLGNDLASN</sequence>
<feature type="compositionally biased region" description="Basic residues" evidence="1">
    <location>
        <begin position="10"/>
        <end position="20"/>
    </location>
</feature>
<organism evidence="2">
    <name type="scientific">Cucumis melo</name>
    <name type="common">Muskmelon</name>
    <dbReference type="NCBI Taxonomy" id="3656"/>
    <lineage>
        <taxon>Eukaryota</taxon>
        <taxon>Viridiplantae</taxon>
        <taxon>Streptophyta</taxon>
        <taxon>Embryophyta</taxon>
        <taxon>Tracheophyta</taxon>
        <taxon>Spermatophyta</taxon>
        <taxon>Magnoliopsida</taxon>
        <taxon>eudicotyledons</taxon>
        <taxon>Gunneridae</taxon>
        <taxon>Pentapetalae</taxon>
        <taxon>rosids</taxon>
        <taxon>fabids</taxon>
        <taxon>Cucurbitales</taxon>
        <taxon>Cucurbitaceae</taxon>
        <taxon>Benincaseae</taxon>
        <taxon>Cucumis</taxon>
    </lineage>
</organism>